<gene>
    <name evidence="4" type="ORF">SAMN05216184_10492</name>
</gene>
<dbReference type="AlphaFoldDB" id="A0A2Y9ADJ1"/>
<dbReference type="RefSeq" id="WP_110852022.1">
    <property type="nucleotide sequence ID" value="NZ_QKLZ01000004.1"/>
</dbReference>
<dbReference type="EMBL" id="UETB01000004">
    <property type="protein sequence ID" value="SSA40367.1"/>
    <property type="molecule type" value="Genomic_DNA"/>
</dbReference>
<evidence type="ECO:0000256" key="2">
    <source>
        <dbReference type="SAM" id="MobiDB-lite"/>
    </source>
</evidence>
<protein>
    <recommendedName>
        <fullName evidence="3">Peptidase S74 domain-containing protein</fullName>
    </recommendedName>
</protein>
<evidence type="ECO:0000313" key="4">
    <source>
        <dbReference type="EMBL" id="SSA40367.1"/>
    </source>
</evidence>
<dbReference type="InterPro" id="IPR030392">
    <property type="entry name" value="S74_ICA"/>
</dbReference>
<feature type="region of interest" description="Disordered" evidence="2">
    <location>
        <begin position="115"/>
        <end position="161"/>
    </location>
</feature>
<feature type="coiled-coil region" evidence="1">
    <location>
        <begin position="219"/>
        <end position="246"/>
    </location>
</feature>
<name>A0A2Y9ADJ1_9MICO</name>
<feature type="compositionally biased region" description="Acidic residues" evidence="2">
    <location>
        <begin position="123"/>
        <end position="156"/>
    </location>
</feature>
<feature type="domain" description="Peptidase S74" evidence="3">
    <location>
        <begin position="784"/>
        <end position="903"/>
    </location>
</feature>
<accession>A0A2Y9ADJ1</accession>
<dbReference type="Proteomes" id="UP000250222">
    <property type="component" value="Unassembled WGS sequence"/>
</dbReference>
<dbReference type="PROSITE" id="PS51688">
    <property type="entry name" value="ICA"/>
    <property type="match status" value="1"/>
</dbReference>
<sequence>MGAIENVAGLLLQQGRRLSVLENTPRLPYSSIPATPGSSLDVVDPETGSPVVVIGDQHDGTWGAYPIDGPIPPVPSAPVVQDGVGRLVISYDGRMASDEDRFPMDGEGVEAWVRPLPASDVGEPAEVETEPVPDPEDDPDDPTPPEPVPDLDDVDDPFPNLEGARLVATFPASGGTTTATLTLGSWMVVLVTKSIPGRRSAPSGIATGTVLSVLDSAVVAELDERLQDNETQLADARDRLASAEQLVNVTFPTTLAWLTDDVQAIQQQVSSIVTGSGQRIKVGTTAPAPADADIWIDTTGEAPVPKYHDGTEWVPLSDPAAIQAALDAAKAHADNLPKVLHGTTAPSQQLQAPNGSVYFQHIGTVSGQVVGQWTRSNSTWVATPIRSEAIANVDIGKLTAGAADIIEVVARKIAAAAGQFVELDVGQLRVTGTTNLNEAVAKKIFTNIFAANKVTAVHADLGSFAADEGFVGSLRTATLVVGGPWQASEVGSLPASKIGSGTLADARIPVLQQSKVNGLPGRLGLYDEIRERVTAWTATGTTRIDGGRIETDSIKALQIDLVDLRSVFVTADLFQGRTFIGGTFTGGTFRTAATGQRTQLDTVGLRAWNAGLQQTVNIDGVSNWLAGEFRTARPGSSGMLATQSNRGYPILVFSESGEGYWSDAYITAGFNWDGYPQWDLMLSARTGGYIRVDGGITGMPAGTLYSVGRWLIQPDGLGTFSALDINGRINADSIGLTANTDTRFYFENIGGGRVRAPGAANTTTTTDPNMFVAPSNGTLARSTSARRYKDVIEPVDTDVPARLLDVDPVTWFDHGDAERLADYISRSTAFGPEPNPAELDAIQPLRRIPGLIAEDVEAAGLTEFVTYGDDGQVEGLAYGRLWTLLIPLVRDLRDRVTSLEGRP</sequence>
<keyword evidence="5" id="KW-1185">Reference proteome</keyword>
<reference evidence="4 5" key="1">
    <citation type="submission" date="2016-10" db="EMBL/GenBank/DDBJ databases">
        <authorList>
            <person name="Cai Z."/>
        </authorList>
    </citation>
    <scope>NUCLEOTIDE SEQUENCE [LARGE SCALE GENOMIC DNA]</scope>
    <source>
        <strain evidence="4 5">CGMCC 1.10826</strain>
    </source>
</reference>
<keyword evidence="1" id="KW-0175">Coiled coil</keyword>
<dbReference type="OrthoDB" id="4897763at2"/>
<organism evidence="4 5">
    <name type="scientific">Georgenia satyanarayanai</name>
    <dbReference type="NCBI Taxonomy" id="860221"/>
    <lineage>
        <taxon>Bacteria</taxon>
        <taxon>Bacillati</taxon>
        <taxon>Actinomycetota</taxon>
        <taxon>Actinomycetes</taxon>
        <taxon>Micrococcales</taxon>
        <taxon>Bogoriellaceae</taxon>
        <taxon>Georgenia</taxon>
    </lineage>
</organism>
<evidence type="ECO:0000256" key="1">
    <source>
        <dbReference type="SAM" id="Coils"/>
    </source>
</evidence>
<proteinExistence type="predicted"/>
<evidence type="ECO:0000259" key="3">
    <source>
        <dbReference type="PROSITE" id="PS51688"/>
    </source>
</evidence>
<evidence type="ECO:0000313" key="5">
    <source>
        <dbReference type="Proteomes" id="UP000250222"/>
    </source>
</evidence>